<dbReference type="SMART" id="SM00347">
    <property type="entry name" value="HTH_MARR"/>
    <property type="match status" value="1"/>
</dbReference>
<accession>A0A316ENK9</accession>
<dbReference type="AlphaFoldDB" id="A0A316ENK9"/>
<dbReference type="EMBL" id="QGGT01000009">
    <property type="protein sequence ID" value="PWK31567.1"/>
    <property type="molecule type" value="Genomic_DNA"/>
</dbReference>
<keyword evidence="2" id="KW-0238">DNA-binding</keyword>
<dbReference type="PRINTS" id="PR00598">
    <property type="entry name" value="HTHMARR"/>
</dbReference>
<dbReference type="Gene3D" id="1.10.10.10">
    <property type="entry name" value="Winged helix-like DNA-binding domain superfamily/Winged helix DNA-binding domain"/>
    <property type="match status" value="1"/>
</dbReference>
<dbReference type="Pfam" id="PF01047">
    <property type="entry name" value="MarR"/>
    <property type="match status" value="1"/>
</dbReference>
<evidence type="ECO:0000313" key="5">
    <source>
        <dbReference type="Proteomes" id="UP000245754"/>
    </source>
</evidence>
<evidence type="ECO:0000313" key="4">
    <source>
        <dbReference type="EMBL" id="PWK31567.1"/>
    </source>
</evidence>
<dbReference type="PROSITE" id="PS50995">
    <property type="entry name" value="HTH_MARR_2"/>
    <property type="match status" value="1"/>
</dbReference>
<dbReference type="InterPro" id="IPR000835">
    <property type="entry name" value="HTH_MarR-typ"/>
</dbReference>
<dbReference type="GeneID" id="98342537"/>
<dbReference type="RefSeq" id="WP_109585387.1">
    <property type="nucleotide sequence ID" value="NZ_CAJPUX010000004.1"/>
</dbReference>
<evidence type="ECO:0000256" key="1">
    <source>
        <dbReference type="ARBA" id="ARBA00023015"/>
    </source>
</evidence>
<protein>
    <submittedName>
        <fullName evidence="4">MarR family transcriptional regulator</fullName>
    </submittedName>
</protein>
<keyword evidence="1" id="KW-0805">Transcription regulation</keyword>
<dbReference type="OrthoDB" id="4549026at2"/>
<proteinExistence type="predicted"/>
<dbReference type="GO" id="GO:0003700">
    <property type="term" value="F:DNA-binding transcription factor activity"/>
    <property type="evidence" value="ECO:0007669"/>
    <property type="project" value="InterPro"/>
</dbReference>
<keyword evidence="3" id="KW-0804">Transcription</keyword>
<evidence type="ECO:0000256" key="2">
    <source>
        <dbReference type="ARBA" id="ARBA00023125"/>
    </source>
</evidence>
<name>A0A316ENK9_9BURK</name>
<dbReference type="Proteomes" id="UP000245754">
    <property type="component" value="Unassembled WGS sequence"/>
</dbReference>
<evidence type="ECO:0000256" key="3">
    <source>
        <dbReference type="ARBA" id="ARBA00023163"/>
    </source>
</evidence>
<dbReference type="GO" id="GO:0003677">
    <property type="term" value="F:DNA binding"/>
    <property type="evidence" value="ECO:0007669"/>
    <property type="project" value="UniProtKB-KW"/>
</dbReference>
<gene>
    <name evidence="4" type="ORF">C7419_10924</name>
</gene>
<sequence length="169" mass="19074">MIREDSLPLLEAELAAVQQRSVLYSRPGFLIRRLHQIHGGLFLEETSEFNITPVQYSLMSALLEQGELDQNSLAMAIGLERTTVAEVLPRLEARGLIERRQSPLDGRVKLVRLARKGRTLVQRMQEAVERAHARTIEHLTPAERDLFMLMMIRIVEASDVPGVAPLRGS</sequence>
<dbReference type="InterPro" id="IPR036390">
    <property type="entry name" value="WH_DNA-bd_sf"/>
</dbReference>
<organism evidence="4 5">
    <name type="scientific">Cupriavidus plantarum</name>
    <dbReference type="NCBI Taxonomy" id="942865"/>
    <lineage>
        <taxon>Bacteria</taxon>
        <taxon>Pseudomonadati</taxon>
        <taxon>Pseudomonadota</taxon>
        <taxon>Betaproteobacteria</taxon>
        <taxon>Burkholderiales</taxon>
        <taxon>Burkholderiaceae</taxon>
        <taxon>Cupriavidus</taxon>
    </lineage>
</organism>
<comment type="caution">
    <text evidence="4">The sequence shown here is derived from an EMBL/GenBank/DDBJ whole genome shotgun (WGS) entry which is preliminary data.</text>
</comment>
<dbReference type="PANTHER" id="PTHR42756:SF1">
    <property type="entry name" value="TRANSCRIPTIONAL REPRESSOR OF EMRAB OPERON"/>
    <property type="match status" value="1"/>
</dbReference>
<keyword evidence="5" id="KW-1185">Reference proteome</keyword>
<dbReference type="SUPFAM" id="SSF46785">
    <property type="entry name" value="Winged helix' DNA-binding domain"/>
    <property type="match status" value="1"/>
</dbReference>
<reference evidence="4 5" key="1">
    <citation type="submission" date="2018-05" db="EMBL/GenBank/DDBJ databases">
        <title>Genomic Encyclopedia of Type Strains, Phase IV (KMG-V): Genome sequencing to study the core and pangenomes of soil and plant-associated prokaryotes.</title>
        <authorList>
            <person name="Whitman W."/>
        </authorList>
    </citation>
    <scope>NUCLEOTIDE SEQUENCE [LARGE SCALE GENOMIC DNA]</scope>
    <source>
        <strain evidence="4 5">SLV-132</strain>
    </source>
</reference>
<dbReference type="InterPro" id="IPR036388">
    <property type="entry name" value="WH-like_DNA-bd_sf"/>
</dbReference>
<dbReference type="PANTHER" id="PTHR42756">
    <property type="entry name" value="TRANSCRIPTIONAL REGULATOR, MARR"/>
    <property type="match status" value="1"/>
</dbReference>